<evidence type="ECO:0000256" key="1">
    <source>
        <dbReference type="ARBA" id="ARBA00022485"/>
    </source>
</evidence>
<dbReference type="Pfam" id="PF01521">
    <property type="entry name" value="Fe-S_biosyn"/>
    <property type="match status" value="1"/>
</dbReference>
<dbReference type="Gene3D" id="2.60.300.12">
    <property type="entry name" value="HesB-like domain"/>
    <property type="match status" value="1"/>
</dbReference>
<gene>
    <name evidence="5" type="primary">nfuA</name>
    <name evidence="8" type="ORF">AZF00_09295</name>
</gene>
<protein>
    <recommendedName>
        <fullName evidence="5">Fe/S biogenesis protein NfuA</fullName>
    </recommendedName>
</protein>
<evidence type="ECO:0000259" key="6">
    <source>
        <dbReference type="Pfam" id="PF01106"/>
    </source>
</evidence>
<dbReference type="Pfam" id="PF01106">
    <property type="entry name" value="NifU"/>
    <property type="match status" value="1"/>
</dbReference>
<dbReference type="GO" id="GO:0005506">
    <property type="term" value="F:iron ion binding"/>
    <property type="evidence" value="ECO:0007669"/>
    <property type="project" value="InterPro"/>
</dbReference>
<feature type="domain" description="Core" evidence="7">
    <location>
        <begin position="9"/>
        <end position="104"/>
    </location>
</feature>
<dbReference type="SUPFAM" id="SSF89360">
    <property type="entry name" value="HesB-like domain"/>
    <property type="match status" value="1"/>
</dbReference>
<dbReference type="RefSeq" id="WP_008250132.1">
    <property type="nucleotide sequence ID" value="NZ_CP014544.1"/>
</dbReference>
<dbReference type="PANTHER" id="PTHR11178">
    <property type="entry name" value="IRON-SULFUR CLUSTER SCAFFOLD PROTEIN NFU-RELATED"/>
    <property type="match status" value="1"/>
</dbReference>
<evidence type="ECO:0000313" key="9">
    <source>
        <dbReference type="Proteomes" id="UP000074119"/>
    </source>
</evidence>
<feature type="binding site" evidence="5">
    <location>
        <position position="157"/>
    </location>
    <ligand>
        <name>[4Fe-4S] cluster</name>
        <dbReference type="ChEBI" id="CHEBI:49883"/>
    </ligand>
</feature>
<dbReference type="InterPro" id="IPR001075">
    <property type="entry name" value="NIF_FeS_clus_asmbl_NifU_C"/>
</dbReference>
<feature type="binding site" evidence="5">
    <location>
        <position position="160"/>
    </location>
    <ligand>
        <name>[4Fe-4S] cluster</name>
        <dbReference type="ChEBI" id="CHEBI:49883"/>
    </ligand>
</feature>
<dbReference type="NCBIfam" id="TIGR03341">
    <property type="entry name" value="YhgI_GntY"/>
    <property type="match status" value="1"/>
</dbReference>
<comment type="function">
    <text evidence="5">Involved in iron-sulfur cluster biogenesis. Binds a 4Fe-4S cluster, can transfer this cluster to apoproteins, and thereby intervenes in the maturation of Fe/S proteins. Could also act as a scaffold/chaperone for damaged Fe/S proteins.</text>
</comment>
<dbReference type="Gene3D" id="3.30.300.130">
    <property type="entry name" value="Fe-S cluster assembly (FSCA)"/>
    <property type="match status" value="1"/>
</dbReference>
<sequence>MSTEQTAVNLTITESAQDYLAELLAKQDDVIGVRVFITQPGTPKAETCIAYCRDGDLNDADIIRDYPKFKAYFDGRSVPFLDEGFIDYSSDRMGGQLTIKAPNARLPRVSEDSPLEDQINYVLYNEVNPSLAAHGGEVSLLEITEDKLAVLKFGGGCQGCGMVDVTLKEGVEKTLLEKVPGLSGVKDSTDHTNTDNAYFK</sequence>
<keyword evidence="4 5" id="KW-0411">Iron-sulfur</keyword>
<evidence type="ECO:0000256" key="4">
    <source>
        <dbReference type="ARBA" id="ARBA00023014"/>
    </source>
</evidence>
<dbReference type="GO" id="GO:0051604">
    <property type="term" value="P:protein maturation"/>
    <property type="evidence" value="ECO:0007669"/>
    <property type="project" value="UniProtKB-UniRule"/>
</dbReference>
<dbReference type="HAMAP" id="MF_01637">
    <property type="entry name" value="Fe_S_biogen_NfuA"/>
    <property type="match status" value="1"/>
</dbReference>
<dbReference type="GO" id="GO:0016226">
    <property type="term" value="P:iron-sulfur cluster assembly"/>
    <property type="evidence" value="ECO:0007669"/>
    <property type="project" value="UniProtKB-UniRule"/>
</dbReference>
<dbReference type="Proteomes" id="UP000074119">
    <property type="component" value="Chromosome"/>
</dbReference>
<proteinExistence type="inferred from homology"/>
<dbReference type="SUPFAM" id="SSF117916">
    <property type="entry name" value="Fe-S cluster assembly (FSCA) domain-like"/>
    <property type="match status" value="1"/>
</dbReference>
<dbReference type="GO" id="GO:0051539">
    <property type="term" value="F:4 iron, 4 sulfur cluster binding"/>
    <property type="evidence" value="ECO:0007669"/>
    <property type="project" value="UniProtKB-UniRule"/>
</dbReference>
<keyword evidence="2 5" id="KW-0479">Metal-binding</keyword>
<dbReference type="PANTHER" id="PTHR11178:SF51">
    <property type="entry name" value="FE_S BIOGENESIS PROTEIN NFUA"/>
    <property type="match status" value="1"/>
</dbReference>
<dbReference type="InterPro" id="IPR017726">
    <property type="entry name" value="Fe/S_biogenesis_protein_NfuA"/>
</dbReference>
<organism evidence="8 9">
    <name type="scientific">Zhongshania aliphaticivorans</name>
    <dbReference type="NCBI Taxonomy" id="1470434"/>
    <lineage>
        <taxon>Bacteria</taxon>
        <taxon>Pseudomonadati</taxon>
        <taxon>Pseudomonadota</taxon>
        <taxon>Gammaproteobacteria</taxon>
        <taxon>Cellvibrionales</taxon>
        <taxon>Spongiibacteraceae</taxon>
        <taxon>Zhongshania</taxon>
    </lineage>
</organism>
<dbReference type="InterPro" id="IPR034904">
    <property type="entry name" value="FSCA_dom_sf"/>
</dbReference>
<dbReference type="InterPro" id="IPR000361">
    <property type="entry name" value="ATAP_core_dom"/>
</dbReference>
<evidence type="ECO:0000256" key="3">
    <source>
        <dbReference type="ARBA" id="ARBA00023004"/>
    </source>
</evidence>
<dbReference type="AlphaFoldDB" id="A0A127M5F2"/>
<evidence type="ECO:0000313" key="8">
    <source>
        <dbReference type="EMBL" id="AMO68483.1"/>
    </source>
</evidence>
<name>A0A127M5F2_9GAMM</name>
<keyword evidence="3 5" id="KW-0408">Iron</keyword>
<evidence type="ECO:0000256" key="2">
    <source>
        <dbReference type="ARBA" id="ARBA00022723"/>
    </source>
</evidence>
<comment type="similarity">
    <text evidence="5">Belongs to the NfuA family.</text>
</comment>
<dbReference type="STRING" id="1470434.AZF00_09295"/>
<feature type="domain" description="NIF system FeS cluster assembly NifU C-terminal" evidence="6">
    <location>
        <begin position="119"/>
        <end position="185"/>
    </location>
</feature>
<accession>A0A127M5F2</accession>
<keyword evidence="1 5" id="KW-0004">4Fe-4S</keyword>
<comment type="subunit">
    <text evidence="5">Homodimer.</text>
</comment>
<reference evidence="8 9" key="1">
    <citation type="submission" date="2015-12" db="EMBL/GenBank/DDBJ databases">
        <authorList>
            <person name="Shamseldin A."/>
            <person name="Moawad H."/>
            <person name="Abd El-Rahim W.M."/>
            <person name="Sadowsky M.J."/>
        </authorList>
    </citation>
    <scope>NUCLEOTIDE SEQUENCE [LARGE SCALE GENOMIC DNA]</scope>
    <source>
        <strain evidence="8 9">SM2</strain>
    </source>
</reference>
<dbReference type="KEGG" id="zal:AZF00_09295"/>
<evidence type="ECO:0000256" key="5">
    <source>
        <dbReference type="HAMAP-Rule" id="MF_01637"/>
    </source>
</evidence>
<comment type="cofactor">
    <cofactor evidence="5">
        <name>[4Fe-4S] cluster</name>
        <dbReference type="ChEBI" id="CHEBI:49883"/>
    </cofactor>
    <text evidence="5">Binds 1 [4Fe-4S] cluster per subunit. The cluster is presumably bound at the interface of two monomers.</text>
</comment>
<dbReference type="EMBL" id="CP014544">
    <property type="protein sequence ID" value="AMO68483.1"/>
    <property type="molecule type" value="Genomic_DNA"/>
</dbReference>
<evidence type="ECO:0000259" key="7">
    <source>
        <dbReference type="Pfam" id="PF01521"/>
    </source>
</evidence>
<dbReference type="InterPro" id="IPR035903">
    <property type="entry name" value="HesB-like_dom_sf"/>
</dbReference>